<keyword evidence="3" id="KW-0812">Transmembrane</keyword>
<evidence type="ECO:0000256" key="3">
    <source>
        <dbReference type="ARBA" id="ARBA00022692"/>
    </source>
</evidence>
<dbReference type="Pfam" id="PF03348">
    <property type="entry name" value="Serinc"/>
    <property type="match status" value="1"/>
</dbReference>
<dbReference type="RefSeq" id="XP_003114570.2">
    <property type="nucleotide sequence ID" value="XM_003114522.2"/>
</dbReference>
<reference evidence="6" key="1">
    <citation type="submission" date="2007-07" db="EMBL/GenBank/DDBJ databases">
        <title>PCAP assembly of the Caenorhabditis remanei genome.</title>
        <authorList>
            <consortium name="The Caenorhabditis remanei Sequencing Consortium"/>
            <person name="Wilson R.K."/>
        </authorList>
    </citation>
    <scope>NUCLEOTIDE SEQUENCE [LARGE SCALE GENOMIC DNA]</scope>
    <source>
        <strain evidence="6">PB4641</strain>
    </source>
</reference>
<dbReference type="FunCoup" id="E3LPK2">
    <property type="interactions" value="3105"/>
</dbReference>
<keyword evidence="7" id="KW-1185">Reference proteome</keyword>
<evidence type="ECO:0000313" key="7">
    <source>
        <dbReference type="Proteomes" id="UP000008281"/>
    </source>
</evidence>
<keyword evidence="5" id="KW-0472">Membrane</keyword>
<dbReference type="InterPro" id="IPR005016">
    <property type="entry name" value="TDE1/TMS"/>
</dbReference>
<comment type="similarity">
    <text evidence="2">Belongs to the TDE1 family.</text>
</comment>
<dbReference type="GeneID" id="9812181"/>
<dbReference type="KEGG" id="crq:GCK72_018044"/>
<protein>
    <submittedName>
        <fullName evidence="6">Uncharacterized protein</fullName>
    </submittedName>
</protein>
<evidence type="ECO:0000256" key="1">
    <source>
        <dbReference type="ARBA" id="ARBA00004141"/>
    </source>
</evidence>
<dbReference type="CTD" id="9812181"/>
<keyword evidence="4" id="KW-1133">Transmembrane helix</keyword>
<dbReference type="eggNOG" id="KOG2592">
    <property type="taxonomic scope" value="Eukaryota"/>
</dbReference>
<dbReference type="PANTHER" id="PTHR10383">
    <property type="entry name" value="SERINE INCORPORATOR"/>
    <property type="match status" value="1"/>
</dbReference>
<dbReference type="PANTHER" id="PTHR10383:SF9">
    <property type="entry name" value="SERINE INCORPORATOR, ISOFORM F"/>
    <property type="match status" value="1"/>
</dbReference>
<evidence type="ECO:0000256" key="4">
    <source>
        <dbReference type="ARBA" id="ARBA00022989"/>
    </source>
</evidence>
<dbReference type="OrthoDB" id="5963193at2759"/>
<evidence type="ECO:0000256" key="5">
    <source>
        <dbReference type="ARBA" id="ARBA00023136"/>
    </source>
</evidence>
<evidence type="ECO:0000313" key="6">
    <source>
        <dbReference type="EMBL" id="EFP05908.1"/>
    </source>
</evidence>
<dbReference type="AlphaFoldDB" id="E3LPK2"/>
<dbReference type="STRING" id="31234.E3LPK2"/>
<accession>E3LPK2</accession>
<proteinExistence type="inferred from homology"/>
<comment type="subcellular location">
    <subcellularLocation>
        <location evidence="1">Membrane</location>
        <topology evidence="1">Multi-pass membrane protein</topology>
    </subcellularLocation>
</comment>
<dbReference type="HOGENOM" id="CLU_029574_5_0_1"/>
<evidence type="ECO:0000256" key="2">
    <source>
        <dbReference type="ARBA" id="ARBA00006665"/>
    </source>
</evidence>
<gene>
    <name evidence="6" type="ORF">CRE_26972</name>
</gene>
<dbReference type="Proteomes" id="UP000008281">
    <property type="component" value="Unassembled WGS sequence"/>
</dbReference>
<organism evidence="7">
    <name type="scientific">Caenorhabditis remanei</name>
    <name type="common">Caenorhabditis vulgaris</name>
    <dbReference type="NCBI Taxonomy" id="31234"/>
    <lineage>
        <taxon>Eukaryota</taxon>
        <taxon>Metazoa</taxon>
        <taxon>Ecdysozoa</taxon>
        <taxon>Nematoda</taxon>
        <taxon>Chromadorea</taxon>
        <taxon>Rhabditida</taxon>
        <taxon>Rhabditina</taxon>
        <taxon>Rhabditomorpha</taxon>
        <taxon>Rhabditoidea</taxon>
        <taxon>Rhabditidae</taxon>
        <taxon>Peloderinae</taxon>
        <taxon>Caenorhabditis</taxon>
    </lineage>
</organism>
<name>E3LPK2_CAERE</name>
<dbReference type="OMA" id="DKHCNPL"/>
<dbReference type="EMBL" id="DS268412">
    <property type="protein sequence ID" value="EFP05908.1"/>
    <property type="molecule type" value="Genomic_DNA"/>
</dbReference>
<dbReference type="GO" id="GO:0016020">
    <property type="term" value="C:membrane"/>
    <property type="evidence" value="ECO:0007669"/>
    <property type="project" value="UniProtKB-SubCell"/>
</dbReference>
<sequence length="485" mass="53471">MPRLFLNSLVLIKYFTSKNDLFFSRMGALLAAPMCAASSACCFGSAACSLCCSICPTSKSSTTTRIMYALMLFTSTFLSCVMLLPGIQNKLAENKWFCEGLDEYAGISCAHATGFQAVYRVCAATASFFFLFMLIMFGVKDSKDGRSAIQNGFWFFKYLILAGLIVGFFFIRSESLATPLMYIGLLGGFMFILIQLILIVDFAHGLAEAWVTSYEESESNYCYAGLLVTVFGGFALALAAVIIMFIFYTTGEGCGLPRFFIIFNSLLCVGLTVLSLHPAVQEVSPRSGLVQAVMITGYVMYLTWAALINNPDKQCNPSLISIFTGNSTDPTHKDKEQHYGIPLPAQSIVSLFLWFACLLYASIRNSSNTSLGKITGGSNNSDEAIQLSSSMKGADDDTESQSSRKVYDNEEEGVAYSYSFFHFMFALASLYVMMTLTSWYKPDNDLSHLNSNMASVWVKIVSSWVCVGLYCWTLVAPLAFPDREF</sequence>